<dbReference type="InterPro" id="IPR011765">
    <property type="entry name" value="Pept_M16_N"/>
</dbReference>
<dbReference type="SUPFAM" id="SSF63411">
    <property type="entry name" value="LuxS/MPP-like metallohydrolase"/>
    <property type="match status" value="2"/>
</dbReference>
<evidence type="ECO:0000256" key="1">
    <source>
        <dbReference type="ARBA" id="ARBA00007261"/>
    </source>
</evidence>
<name>A0ABN4AN32_EMTOG</name>
<dbReference type="PANTHER" id="PTHR11851">
    <property type="entry name" value="METALLOPROTEASE"/>
    <property type="match status" value="1"/>
</dbReference>
<dbReference type="Gene3D" id="3.30.830.10">
    <property type="entry name" value="Metalloenzyme, LuxS/M16 peptidase-like"/>
    <property type="match status" value="2"/>
</dbReference>
<keyword evidence="5" id="KW-1185">Reference proteome</keyword>
<protein>
    <submittedName>
        <fullName evidence="4">Peptidase M16 domain protein</fullName>
    </submittedName>
</protein>
<evidence type="ECO:0000259" key="2">
    <source>
        <dbReference type="Pfam" id="PF00675"/>
    </source>
</evidence>
<gene>
    <name evidence="4" type="ordered locus">Emtol_2430</name>
</gene>
<comment type="similarity">
    <text evidence="1">Belongs to the peptidase M16 family.</text>
</comment>
<dbReference type="InterPro" id="IPR007863">
    <property type="entry name" value="Peptidase_M16_C"/>
</dbReference>
<dbReference type="RefSeq" id="WP_015029263.1">
    <property type="nucleotide sequence ID" value="NC_018748.1"/>
</dbReference>
<feature type="domain" description="Peptidase M16 N-terminal" evidence="2">
    <location>
        <begin position="14"/>
        <end position="161"/>
    </location>
</feature>
<dbReference type="InterPro" id="IPR050361">
    <property type="entry name" value="MPP/UQCRC_Complex"/>
</dbReference>
<dbReference type="InterPro" id="IPR011249">
    <property type="entry name" value="Metalloenz_LuxS/M16"/>
</dbReference>
<dbReference type="Pfam" id="PF05193">
    <property type="entry name" value="Peptidase_M16_C"/>
    <property type="match status" value="1"/>
</dbReference>
<evidence type="ECO:0000259" key="3">
    <source>
        <dbReference type="Pfam" id="PF05193"/>
    </source>
</evidence>
<reference evidence="4 5" key="1">
    <citation type="submission" date="2011-07" db="EMBL/GenBank/DDBJ databases">
        <title>The complete genome of chromosome of Emticicia oligotrophica DSM 17448.</title>
        <authorList>
            <consortium name="US DOE Joint Genome Institute (JGI-PGF)"/>
            <person name="Lucas S."/>
            <person name="Han J."/>
            <person name="Lapidus A."/>
            <person name="Bruce D."/>
            <person name="Goodwin L."/>
            <person name="Pitluck S."/>
            <person name="Peters L."/>
            <person name="Kyrpides N."/>
            <person name="Mavromatis K."/>
            <person name="Ivanova N."/>
            <person name="Ovchinnikova G."/>
            <person name="Teshima H."/>
            <person name="Detter J.C."/>
            <person name="Tapia R."/>
            <person name="Han C."/>
            <person name="Land M."/>
            <person name="Hauser L."/>
            <person name="Markowitz V."/>
            <person name="Cheng J.-F."/>
            <person name="Hugenholtz P."/>
            <person name="Woyke T."/>
            <person name="Wu D."/>
            <person name="Tindall B."/>
            <person name="Pomrenke H."/>
            <person name="Brambilla E."/>
            <person name="Klenk H.-P."/>
            <person name="Eisen J.A."/>
        </authorList>
    </citation>
    <scope>NUCLEOTIDE SEQUENCE [LARGE SCALE GENOMIC DNA]</scope>
    <source>
        <strain evidence="4 5">DSM 17448</strain>
    </source>
</reference>
<dbReference type="Pfam" id="PF00675">
    <property type="entry name" value="Peptidase_M16"/>
    <property type="match status" value="1"/>
</dbReference>
<proteinExistence type="inferred from homology"/>
<dbReference type="EMBL" id="CP002961">
    <property type="protein sequence ID" value="AFK03566.1"/>
    <property type="molecule type" value="Genomic_DNA"/>
</dbReference>
<dbReference type="Proteomes" id="UP000002875">
    <property type="component" value="Chromosome"/>
</dbReference>
<accession>A0ABN4AN32</accession>
<sequence length="410" mass="46605">MTEYQIHTLPNGIRVAHRQVPYTQIVHCGLMLDMGSRDEKPNQLGLAHFWEHMAFKGTKKRKSYHIINRLESVGGELNAYTTKEKICFYASVLDAHFEKSVELLADITFDSVFPENQIEKERGVILEEMSMYQDSPEDALQDDFDEIVFANHQLGANILGTQESVKGFTRKELQDFIAENMDTEKIVMSIVGNIPFQKAIKIAEKYLKDIPAKKSDLVRVPPTAYQAQRITTTKKITQAHCAIGRPSYSMSDEHRLPFFMLVNLFGGPGMNSRLNMTLREKYGLVYGIDATYSPFTDTGFFGIYFATDKSNLDKANSLILKEMQILKDKPLGKLQLHTVKEQLMGQLAMAEESNQSFMLMMAKSILDIGKVESLESIFADIKNIEAADLQEITKDMFDETQLSYLTFLPE</sequence>
<evidence type="ECO:0000313" key="4">
    <source>
        <dbReference type="EMBL" id="AFK03566.1"/>
    </source>
</evidence>
<evidence type="ECO:0000313" key="5">
    <source>
        <dbReference type="Proteomes" id="UP000002875"/>
    </source>
</evidence>
<organism evidence="4 5">
    <name type="scientific">Emticicia oligotrophica (strain DSM 17448 / CIP 109782 / MTCC 6937 / GPTSA100-15)</name>
    <dbReference type="NCBI Taxonomy" id="929562"/>
    <lineage>
        <taxon>Bacteria</taxon>
        <taxon>Pseudomonadati</taxon>
        <taxon>Bacteroidota</taxon>
        <taxon>Cytophagia</taxon>
        <taxon>Cytophagales</taxon>
        <taxon>Leadbetterellaceae</taxon>
        <taxon>Emticicia</taxon>
    </lineage>
</organism>
<dbReference type="PANTHER" id="PTHR11851:SF49">
    <property type="entry name" value="MITOCHONDRIAL-PROCESSING PEPTIDASE SUBUNIT ALPHA"/>
    <property type="match status" value="1"/>
</dbReference>
<feature type="domain" description="Peptidase M16 C-terminal" evidence="3">
    <location>
        <begin position="168"/>
        <end position="343"/>
    </location>
</feature>